<comment type="caution">
    <text evidence="2">The sequence shown here is derived from an EMBL/GenBank/DDBJ whole genome shotgun (WGS) entry which is preliminary data.</text>
</comment>
<dbReference type="PANTHER" id="PTHR46534:SF1">
    <property type="entry name" value="IGGFC-BINDING PROTEIN N-TERMINAL DOMAIN-CONTAINING PROTEIN"/>
    <property type="match status" value="1"/>
</dbReference>
<name>A0A8S3RBY7_MYTED</name>
<proteinExistence type="predicted"/>
<dbReference type="PANTHER" id="PTHR46534">
    <property type="entry name" value="IGGFC_BINDING DOMAIN-CONTAINING PROTEIN"/>
    <property type="match status" value="1"/>
</dbReference>
<evidence type="ECO:0000259" key="1">
    <source>
        <dbReference type="Pfam" id="PF17517"/>
    </source>
</evidence>
<dbReference type="InterPro" id="IPR035234">
    <property type="entry name" value="IgGFc-bd_N"/>
</dbReference>
<dbReference type="Proteomes" id="UP000683360">
    <property type="component" value="Unassembled WGS sequence"/>
</dbReference>
<evidence type="ECO:0000313" key="3">
    <source>
        <dbReference type="Proteomes" id="UP000683360"/>
    </source>
</evidence>
<dbReference type="EMBL" id="CAJPWZ010000945">
    <property type="protein sequence ID" value="CAG2204381.1"/>
    <property type="molecule type" value="Genomic_DNA"/>
</dbReference>
<evidence type="ECO:0000313" key="2">
    <source>
        <dbReference type="EMBL" id="CAG2204381.1"/>
    </source>
</evidence>
<gene>
    <name evidence="2" type="ORF">MEDL_18838</name>
</gene>
<feature type="domain" description="IgGFc-binding protein N-terminal" evidence="1">
    <location>
        <begin position="176"/>
        <end position="471"/>
    </location>
</feature>
<dbReference type="OrthoDB" id="6115861at2759"/>
<accession>A0A8S3RBY7</accession>
<keyword evidence="3" id="KW-1185">Reference proteome</keyword>
<sequence length="486" mass="54769">MQSEIRSNLQNVKREIDSVLSESYNKSSDNNPDRRKLRKLSGKLLELSNHLKDPSYNRTSVNKKIKDDELSSYGKDHKGKLFYTMFPIQDTSYSFKVQFIITADTPTNVDIISEYAEINRTVIITTGVEYINIPILVVNLETGRTYTTVLISADQLITVVGLISTDNCNRYCESTSFIVLPFTAIGTEYSLITQPNNKQNCGIIATATNTTVVIESSSEKGIPVGSTTIQPGQKFNIVLDYLEGFNIQTNNNLTSTKIYANKPIAVISGNKYSSLKEAKLNEGYPYESFYSDMLLESLIPVDKWGRNFIIPPIHKAISFRIRIISQYRNTTITIKDNASWSITEYGDQIEIRLSPKAYFVSASNPILLCLYALTENLGISMMIVPGIEHFSKEYVIAPPKDSSYKNYITITIKTSDVDGLRFVGNLLHVESTVIMGRNESFTTVVKKMTGHSVYKIRHVSRNSLYGVVVYGFRYKTSYGYPAGFRF</sequence>
<dbReference type="Pfam" id="PF17517">
    <property type="entry name" value="IgGFc_binding"/>
    <property type="match status" value="1"/>
</dbReference>
<reference evidence="2" key="1">
    <citation type="submission" date="2021-03" db="EMBL/GenBank/DDBJ databases">
        <authorList>
            <person name="Bekaert M."/>
        </authorList>
    </citation>
    <scope>NUCLEOTIDE SEQUENCE</scope>
</reference>
<protein>
    <recommendedName>
        <fullName evidence="1">IgGFc-binding protein N-terminal domain-containing protein</fullName>
    </recommendedName>
</protein>
<organism evidence="2 3">
    <name type="scientific">Mytilus edulis</name>
    <name type="common">Blue mussel</name>
    <dbReference type="NCBI Taxonomy" id="6550"/>
    <lineage>
        <taxon>Eukaryota</taxon>
        <taxon>Metazoa</taxon>
        <taxon>Spiralia</taxon>
        <taxon>Lophotrochozoa</taxon>
        <taxon>Mollusca</taxon>
        <taxon>Bivalvia</taxon>
        <taxon>Autobranchia</taxon>
        <taxon>Pteriomorphia</taxon>
        <taxon>Mytilida</taxon>
        <taxon>Mytiloidea</taxon>
        <taxon>Mytilidae</taxon>
        <taxon>Mytilinae</taxon>
        <taxon>Mytilus</taxon>
    </lineage>
</organism>
<dbReference type="AlphaFoldDB" id="A0A8S3RBY7"/>